<evidence type="ECO:0000256" key="5">
    <source>
        <dbReference type="ARBA" id="ARBA00022737"/>
    </source>
</evidence>
<dbReference type="GO" id="GO:0019901">
    <property type="term" value="F:protein kinase binding"/>
    <property type="evidence" value="ECO:0007669"/>
    <property type="project" value="TreeGrafter"/>
</dbReference>
<evidence type="ECO:0000256" key="13">
    <source>
        <dbReference type="PROSITE-ProRule" id="PRU00546"/>
    </source>
</evidence>
<dbReference type="GO" id="GO:0051082">
    <property type="term" value="F:unfolded protein binding"/>
    <property type="evidence" value="ECO:0007669"/>
    <property type="project" value="InterPro"/>
</dbReference>
<dbReference type="InterPro" id="IPR018253">
    <property type="entry name" value="DnaJ_domain_CS"/>
</dbReference>
<keyword evidence="11" id="KW-0472">Membrane</keyword>
<evidence type="ECO:0000259" key="14">
    <source>
        <dbReference type="PROSITE" id="PS50076"/>
    </source>
</evidence>
<reference evidence="16" key="3">
    <citation type="submission" date="2025-08" db="UniProtKB">
        <authorList>
            <consortium name="Ensembl"/>
        </authorList>
    </citation>
    <scope>IDENTIFICATION</scope>
</reference>
<sequence>MSHNFNFLVKNAPLHLERHLIYPYIPLRITVGLQPIPADIGYTLDRLSVHHRLSSIWRLFTCLHFSLNVLKLYSHLSPSTQKEIKKAYYQMAKKYHPDTNKDDPQAKEKFAQLAEAYEVLSDEVKRKQYDTYGTAGFDAGQAGRGQHYWSGHASNVDPEELFRKIFGEFSGGRGFGDFGAIFDQPQEYIMELTFTQAAKGVNKEMSVNIETACQRCDGKGHEPGTKVQHCHNCNGSGMETVNTGPFVMRSTCRRCGGKGTVISTPCNSCRGTGQTKQKKTVMVPVPAGVEDGQTVRMPVGKKEIFITFKVQKSPIFRRDGADIHSDLYVSVAQAILGGTARTQGLYETLNLSIPTGIQTDQRIRLSGKGIARVSGYGFGDHYIHVKIKIPKNLTDRQRALLMSYAEDETDIEGTVNGVTATTTGTQLHLVSCFFHYLLLPSSVVFAMYFWSTEIRLRKEFLPS</sequence>
<keyword evidence="8" id="KW-0809">Transit peptide</keyword>
<reference evidence="16" key="4">
    <citation type="submission" date="2025-09" db="UniProtKB">
        <authorList>
            <consortium name="Ensembl"/>
        </authorList>
    </citation>
    <scope>IDENTIFICATION</scope>
</reference>
<dbReference type="PROSITE" id="PS51188">
    <property type="entry name" value="ZF_CR"/>
    <property type="match status" value="1"/>
</dbReference>
<comment type="subcellular location">
    <subcellularLocation>
        <location evidence="2">Membrane</location>
    </subcellularLocation>
    <subcellularLocation>
        <location evidence="1">Mitochondrion</location>
    </subcellularLocation>
</comment>
<dbReference type="SUPFAM" id="SSF57938">
    <property type="entry name" value="DnaJ/Hsp40 cysteine-rich domain"/>
    <property type="match status" value="1"/>
</dbReference>
<evidence type="ECO:0000256" key="12">
    <source>
        <dbReference type="ARBA" id="ARBA00023186"/>
    </source>
</evidence>
<evidence type="ECO:0000256" key="9">
    <source>
        <dbReference type="ARBA" id="ARBA00022990"/>
    </source>
</evidence>
<dbReference type="PROSITE" id="PS00636">
    <property type="entry name" value="DNAJ_1"/>
    <property type="match status" value="1"/>
</dbReference>
<keyword evidence="4 13" id="KW-0479">Metal-binding</keyword>
<evidence type="ECO:0000256" key="11">
    <source>
        <dbReference type="ARBA" id="ARBA00023136"/>
    </source>
</evidence>
<feature type="zinc finger region" description="CR-type" evidence="13">
    <location>
        <begin position="200"/>
        <end position="278"/>
    </location>
</feature>
<dbReference type="SMART" id="SM00271">
    <property type="entry name" value="DnaJ"/>
    <property type="match status" value="1"/>
</dbReference>
<keyword evidence="12" id="KW-0143">Chaperone</keyword>
<dbReference type="CDD" id="cd10747">
    <property type="entry name" value="DnaJ_C"/>
    <property type="match status" value="1"/>
</dbReference>
<dbReference type="Pfam" id="PF00226">
    <property type="entry name" value="DnaJ"/>
    <property type="match status" value="1"/>
</dbReference>
<dbReference type="PRINTS" id="PR00625">
    <property type="entry name" value="JDOMAIN"/>
</dbReference>
<reference evidence="16 17" key="1">
    <citation type="submission" date="2018-05" db="EMBL/GenBank/DDBJ databases">
        <authorList>
            <person name="Datahose"/>
        </authorList>
    </citation>
    <scope>NUCLEOTIDE SEQUENCE</scope>
</reference>
<evidence type="ECO:0000256" key="1">
    <source>
        <dbReference type="ARBA" id="ARBA00004173"/>
    </source>
</evidence>
<keyword evidence="10" id="KW-0496">Mitochondrion</keyword>
<evidence type="ECO:0000256" key="3">
    <source>
        <dbReference type="ARBA" id="ARBA00022481"/>
    </source>
</evidence>
<evidence type="ECO:0000256" key="10">
    <source>
        <dbReference type="ARBA" id="ARBA00023128"/>
    </source>
</evidence>
<dbReference type="FunFam" id="2.10.230.10:FF:000003">
    <property type="entry name" value="dnaJ homolog subfamily A member 3, mitochondrial"/>
    <property type="match status" value="1"/>
</dbReference>
<dbReference type="InterPro" id="IPR002939">
    <property type="entry name" value="DnaJ_C"/>
</dbReference>
<dbReference type="GO" id="GO:0008270">
    <property type="term" value="F:zinc ion binding"/>
    <property type="evidence" value="ECO:0007669"/>
    <property type="project" value="UniProtKB-KW"/>
</dbReference>
<evidence type="ECO:0008006" key="18">
    <source>
        <dbReference type="Google" id="ProtNLM"/>
    </source>
</evidence>
<dbReference type="InterPro" id="IPR001623">
    <property type="entry name" value="DnaJ_domain"/>
</dbReference>
<dbReference type="Ensembl" id="ENSACLT00000065472.1">
    <property type="protein sequence ID" value="ENSACLP00000064856.1"/>
    <property type="gene ID" value="ENSACLG00000027651.2"/>
</dbReference>
<dbReference type="Pfam" id="PF00684">
    <property type="entry name" value="DnaJ_CXXCXGXG"/>
    <property type="match status" value="1"/>
</dbReference>
<dbReference type="Pfam" id="PF01556">
    <property type="entry name" value="DnaJ_C"/>
    <property type="match status" value="1"/>
</dbReference>
<keyword evidence="9" id="KW-0007">Acetylation</keyword>
<dbReference type="GO" id="GO:0031072">
    <property type="term" value="F:heat shock protein binding"/>
    <property type="evidence" value="ECO:0007669"/>
    <property type="project" value="InterPro"/>
</dbReference>
<dbReference type="Proteomes" id="UP000265100">
    <property type="component" value="Chromosome 4"/>
</dbReference>
<dbReference type="CDD" id="cd06257">
    <property type="entry name" value="DnaJ"/>
    <property type="match status" value="1"/>
</dbReference>
<proteinExistence type="inferred from homology"/>
<keyword evidence="3" id="KW-0488">Methylation</keyword>
<dbReference type="GO" id="GO:0016020">
    <property type="term" value="C:membrane"/>
    <property type="evidence" value="ECO:0007669"/>
    <property type="project" value="UniProtKB-SubCell"/>
</dbReference>
<dbReference type="GO" id="GO:0005102">
    <property type="term" value="F:signaling receptor binding"/>
    <property type="evidence" value="ECO:0007669"/>
    <property type="project" value="UniProtKB-ARBA"/>
</dbReference>
<organism evidence="16 17">
    <name type="scientific">Astatotilapia calliptera</name>
    <name type="common">Eastern happy</name>
    <name type="synonym">Chromis callipterus</name>
    <dbReference type="NCBI Taxonomy" id="8154"/>
    <lineage>
        <taxon>Eukaryota</taxon>
        <taxon>Metazoa</taxon>
        <taxon>Chordata</taxon>
        <taxon>Craniata</taxon>
        <taxon>Vertebrata</taxon>
        <taxon>Euteleostomi</taxon>
        <taxon>Actinopterygii</taxon>
        <taxon>Neopterygii</taxon>
        <taxon>Teleostei</taxon>
        <taxon>Neoteleostei</taxon>
        <taxon>Acanthomorphata</taxon>
        <taxon>Ovalentaria</taxon>
        <taxon>Cichlomorphae</taxon>
        <taxon>Cichliformes</taxon>
        <taxon>Cichlidae</taxon>
        <taxon>African cichlids</taxon>
        <taxon>Pseudocrenilabrinae</taxon>
        <taxon>Haplochromini</taxon>
        <taxon>Astatotilapia</taxon>
    </lineage>
</organism>
<dbReference type="GO" id="GO:0005739">
    <property type="term" value="C:mitochondrion"/>
    <property type="evidence" value="ECO:0007669"/>
    <property type="project" value="UniProtKB-SubCell"/>
</dbReference>
<evidence type="ECO:0000256" key="2">
    <source>
        <dbReference type="ARBA" id="ARBA00004370"/>
    </source>
</evidence>
<accession>A0AAX7UIH0</accession>
<dbReference type="InterPro" id="IPR036869">
    <property type="entry name" value="J_dom_sf"/>
</dbReference>
<keyword evidence="6 13" id="KW-0863">Zinc-finger</keyword>
<keyword evidence="5" id="KW-0677">Repeat</keyword>
<evidence type="ECO:0000256" key="7">
    <source>
        <dbReference type="ARBA" id="ARBA00022833"/>
    </source>
</evidence>
<name>A0AAX7UIH0_ASTCA</name>
<dbReference type="AlphaFoldDB" id="A0AAX7UIH0"/>
<feature type="domain" description="CR-type" evidence="15">
    <location>
        <begin position="200"/>
        <end position="278"/>
    </location>
</feature>
<evidence type="ECO:0000313" key="16">
    <source>
        <dbReference type="Ensembl" id="ENSACLP00000064856.1"/>
    </source>
</evidence>
<dbReference type="GO" id="GO:0005829">
    <property type="term" value="C:cytosol"/>
    <property type="evidence" value="ECO:0007669"/>
    <property type="project" value="UniProtKB-ARBA"/>
</dbReference>
<dbReference type="CDD" id="cd10719">
    <property type="entry name" value="DnaJ_zf"/>
    <property type="match status" value="1"/>
</dbReference>
<dbReference type="GO" id="GO:0043066">
    <property type="term" value="P:negative regulation of apoptotic process"/>
    <property type="evidence" value="ECO:0007669"/>
    <property type="project" value="TreeGrafter"/>
</dbReference>
<dbReference type="SUPFAM" id="SSF46565">
    <property type="entry name" value="Chaperone J-domain"/>
    <property type="match status" value="1"/>
</dbReference>
<reference evidence="17" key="2">
    <citation type="submission" date="2023-03" db="EMBL/GenBank/DDBJ databases">
        <authorList>
            <consortium name="Wellcome Sanger Institute Data Sharing"/>
        </authorList>
    </citation>
    <scope>NUCLEOTIDE SEQUENCE [LARGE SCALE GENOMIC DNA]</scope>
</reference>
<protein>
    <recommendedName>
        <fullName evidence="18">DnaJ heat shock protein family (Hsp40) member A3a</fullName>
    </recommendedName>
</protein>
<dbReference type="InterPro" id="IPR008971">
    <property type="entry name" value="HSP40/DnaJ_pept-bd"/>
</dbReference>
<evidence type="ECO:0000313" key="17">
    <source>
        <dbReference type="Proteomes" id="UP000265100"/>
    </source>
</evidence>
<dbReference type="GO" id="GO:0005524">
    <property type="term" value="F:ATP binding"/>
    <property type="evidence" value="ECO:0007669"/>
    <property type="project" value="InterPro"/>
</dbReference>
<dbReference type="HAMAP" id="MF_01152">
    <property type="entry name" value="DnaJ"/>
    <property type="match status" value="1"/>
</dbReference>
<evidence type="ECO:0000256" key="8">
    <source>
        <dbReference type="ARBA" id="ARBA00022946"/>
    </source>
</evidence>
<dbReference type="Gene3D" id="2.10.230.10">
    <property type="entry name" value="Heat shock protein DnaJ, cysteine-rich domain"/>
    <property type="match status" value="1"/>
</dbReference>
<dbReference type="SUPFAM" id="SSF49493">
    <property type="entry name" value="HSP40/DnaJ peptide-binding domain"/>
    <property type="match status" value="2"/>
</dbReference>
<dbReference type="Gene3D" id="2.60.260.20">
    <property type="entry name" value="Urease metallochaperone UreE, N-terminal domain"/>
    <property type="match status" value="2"/>
</dbReference>
<dbReference type="InterPro" id="IPR036410">
    <property type="entry name" value="HSP_DnaJ_Cys-rich_dom_sf"/>
</dbReference>
<dbReference type="GeneTree" id="ENSGT00940000155280"/>
<feature type="domain" description="J" evidence="14">
    <location>
        <begin position="65"/>
        <end position="133"/>
    </location>
</feature>
<evidence type="ECO:0000256" key="6">
    <source>
        <dbReference type="ARBA" id="ARBA00022771"/>
    </source>
</evidence>
<dbReference type="PROSITE" id="PS50076">
    <property type="entry name" value="DNAJ_2"/>
    <property type="match status" value="1"/>
</dbReference>
<evidence type="ECO:0000256" key="4">
    <source>
        <dbReference type="ARBA" id="ARBA00022723"/>
    </source>
</evidence>
<keyword evidence="7 13" id="KW-0862">Zinc</keyword>
<dbReference type="InterPro" id="IPR001305">
    <property type="entry name" value="HSP_DnaJ_Cys-rich_dom"/>
</dbReference>
<dbReference type="GO" id="GO:0006457">
    <property type="term" value="P:protein folding"/>
    <property type="evidence" value="ECO:0007669"/>
    <property type="project" value="InterPro"/>
</dbReference>
<dbReference type="Gene3D" id="1.10.287.110">
    <property type="entry name" value="DnaJ domain"/>
    <property type="match status" value="1"/>
</dbReference>
<dbReference type="PANTHER" id="PTHR44145:SF3">
    <property type="entry name" value="DNAJ HOMOLOG SUBFAMILY A MEMBER 3, MITOCHONDRIAL"/>
    <property type="match status" value="1"/>
</dbReference>
<dbReference type="InterPro" id="IPR012724">
    <property type="entry name" value="DnaJ"/>
</dbReference>
<evidence type="ECO:0000259" key="15">
    <source>
        <dbReference type="PROSITE" id="PS51188"/>
    </source>
</evidence>
<dbReference type="GO" id="GO:0009408">
    <property type="term" value="P:response to heat"/>
    <property type="evidence" value="ECO:0007669"/>
    <property type="project" value="InterPro"/>
</dbReference>
<dbReference type="InterPro" id="IPR051938">
    <property type="entry name" value="Apopto_cytoskel_mod"/>
</dbReference>
<dbReference type="FunFam" id="2.60.260.20:FF:000005">
    <property type="entry name" value="Chaperone protein dnaJ 1, mitochondrial"/>
    <property type="match status" value="1"/>
</dbReference>
<dbReference type="GO" id="GO:0007005">
    <property type="term" value="P:mitochondrion organization"/>
    <property type="evidence" value="ECO:0007669"/>
    <property type="project" value="TreeGrafter"/>
</dbReference>
<keyword evidence="17" id="KW-1185">Reference proteome</keyword>
<dbReference type="PANTHER" id="PTHR44145">
    <property type="entry name" value="DNAJ HOMOLOG SUBFAMILY A MEMBER 3, MITOCHONDRIAL"/>
    <property type="match status" value="1"/>
</dbReference>